<dbReference type="FunFam" id="3.30.1360.180:FF:000002">
    <property type="entry name" value="Alkaline-phosphatase-like family protein"/>
    <property type="match status" value="1"/>
</dbReference>
<dbReference type="InterPro" id="IPR002591">
    <property type="entry name" value="Phosphodiest/P_Trfase"/>
</dbReference>
<dbReference type="Pfam" id="PF01663">
    <property type="entry name" value="Phosphodiest"/>
    <property type="match status" value="1"/>
</dbReference>
<dbReference type="Proteomes" id="UP001152523">
    <property type="component" value="Unassembled WGS sequence"/>
</dbReference>
<dbReference type="SUPFAM" id="SSF53649">
    <property type="entry name" value="Alkaline phosphatase-like"/>
    <property type="match status" value="1"/>
</dbReference>
<dbReference type="AlphaFoldDB" id="A0AAV0BYE7"/>
<gene>
    <name evidence="2" type="ORF">CEPIT_LOCUS40639</name>
    <name evidence="1" type="ORF">CEPIT_LOCUS521</name>
</gene>
<reference evidence="1" key="1">
    <citation type="submission" date="2022-07" db="EMBL/GenBank/DDBJ databases">
        <authorList>
            <person name="Macas J."/>
            <person name="Novak P."/>
            <person name="Neumann P."/>
        </authorList>
    </citation>
    <scope>NUCLEOTIDE SEQUENCE</scope>
</reference>
<dbReference type="EMBL" id="CAMAPF010001051">
    <property type="protein sequence ID" value="CAH9143398.1"/>
    <property type="molecule type" value="Genomic_DNA"/>
</dbReference>
<evidence type="ECO:0000313" key="2">
    <source>
        <dbReference type="EMBL" id="CAH9143398.1"/>
    </source>
</evidence>
<protein>
    <submittedName>
        <fullName evidence="1">Uncharacterized protein</fullName>
    </submittedName>
</protein>
<dbReference type="InterPro" id="IPR017850">
    <property type="entry name" value="Alkaline_phosphatase_core_sf"/>
</dbReference>
<proteinExistence type="predicted"/>
<dbReference type="EMBL" id="CAMAPF010000005">
    <property type="protein sequence ID" value="CAH9053453.1"/>
    <property type="molecule type" value="Genomic_DNA"/>
</dbReference>
<keyword evidence="3" id="KW-1185">Reference proteome</keyword>
<organism evidence="1 3">
    <name type="scientific">Cuscuta epithymum</name>
    <dbReference type="NCBI Taxonomy" id="186058"/>
    <lineage>
        <taxon>Eukaryota</taxon>
        <taxon>Viridiplantae</taxon>
        <taxon>Streptophyta</taxon>
        <taxon>Embryophyta</taxon>
        <taxon>Tracheophyta</taxon>
        <taxon>Spermatophyta</taxon>
        <taxon>Magnoliopsida</taxon>
        <taxon>eudicotyledons</taxon>
        <taxon>Gunneridae</taxon>
        <taxon>Pentapetalae</taxon>
        <taxon>asterids</taxon>
        <taxon>lamiids</taxon>
        <taxon>Solanales</taxon>
        <taxon>Convolvulaceae</taxon>
        <taxon>Cuscuteae</taxon>
        <taxon>Cuscuta</taxon>
        <taxon>Cuscuta subgen. Cuscuta</taxon>
    </lineage>
</organism>
<sequence length="176" mass="19570">MVGTCDEKLIFLDDLGPWIQISKDWVQSYSPLLAIQPPSNYSDKEVVAKMNEGLQSGKVGNGQYLKVYLKEELPGRLHYTGSDRIPPVIGLPDEAFKVEQKNTNRKECGGSHGYDNAFFSMRSIFIGHGPRFARGHKVSSFENVEIYNLITKILGLEGSPNNGTTSFPDTVILPIH</sequence>
<dbReference type="PANTHER" id="PTHR10151">
    <property type="entry name" value="ECTONUCLEOTIDE PYROPHOSPHATASE/PHOSPHODIESTERASE"/>
    <property type="match status" value="1"/>
</dbReference>
<name>A0AAV0BYE7_9ASTE</name>
<comment type="caution">
    <text evidence="1">The sequence shown here is derived from an EMBL/GenBank/DDBJ whole genome shotgun (WGS) entry which is preliminary data.</text>
</comment>
<dbReference type="Gene3D" id="3.40.720.10">
    <property type="entry name" value="Alkaline Phosphatase, subunit A"/>
    <property type="match status" value="1"/>
</dbReference>
<dbReference type="PANTHER" id="PTHR10151:SF120">
    <property type="entry name" value="BIS(5'-ADENOSYL)-TRIPHOSPHATASE"/>
    <property type="match status" value="1"/>
</dbReference>
<evidence type="ECO:0000313" key="3">
    <source>
        <dbReference type="Proteomes" id="UP001152523"/>
    </source>
</evidence>
<dbReference type="GO" id="GO:0016787">
    <property type="term" value="F:hydrolase activity"/>
    <property type="evidence" value="ECO:0007669"/>
    <property type="project" value="UniProtKB-ARBA"/>
</dbReference>
<dbReference type="GO" id="GO:0005773">
    <property type="term" value="C:vacuole"/>
    <property type="evidence" value="ECO:0007669"/>
    <property type="project" value="TreeGrafter"/>
</dbReference>
<evidence type="ECO:0000313" key="1">
    <source>
        <dbReference type="EMBL" id="CAH9053453.1"/>
    </source>
</evidence>
<accession>A0AAV0BYE7</accession>